<keyword evidence="3" id="KW-1185">Reference proteome</keyword>
<evidence type="ECO:0000313" key="3">
    <source>
        <dbReference type="Proteomes" id="UP000608420"/>
    </source>
</evidence>
<gene>
    <name evidence="2" type="ORF">GCM10010913_19730</name>
</gene>
<accession>A0ABQ1VVJ6</accession>
<protein>
    <submittedName>
        <fullName evidence="2">Uncharacterized protein</fullName>
    </submittedName>
</protein>
<dbReference type="EMBL" id="BMIW01000011">
    <property type="protein sequence ID" value="GGF98042.1"/>
    <property type="molecule type" value="Genomic_DNA"/>
</dbReference>
<keyword evidence="1" id="KW-0472">Membrane</keyword>
<feature type="transmembrane region" description="Helical" evidence="1">
    <location>
        <begin position="6"/>
        <end position="24"/>
    </location>
</feature>
<reference evidence="3" key="1">
    <citation type="journal article" date="2019" name="Int. J. Syst. Evol. Microbiol.">
        <title>The Global Catalogue of Microorganisms (GCM) 10K type strain sequencing project: providing services to taxonomists for standard genome sequencing and annotation.</title>
        <authorList>
            <consortium name="The Broad Institute Genomics Platform"/>
            <consortium name="The Broad Institute Genome Sequencing Center for Infectious Disease"/>
            <person name="Wu L."/>
            <person name="Ma J."/>
        </authorList>
    </citation>
    <scope>NUCLEOTIDE SEQUENCE [LARGE SCALE GENOMIC DNA]</scope>
    <source>
        <strain evidence="3">CGMCC 1.15420</strain>
    </source>
</reference>
<keyword evidence="1" id="KW-0812">Transmembrane</keyword>
<evidence type="ECO:0000313" key="2">
    <source>
        <dbReference type="EMBL" id="GGF98042.1"/>
    </source>
</evidence>
<dbReference type="RefSeq" id="WP_120464445.1">
    <property type="nucleotide sequence ID" value="NZ_BMIW01000011.1"/>
</dbReference>
<name>A0ABQ1VVJ6_9BACL</name>
<sequence length="78" mass="8754">MLSIVVILVVTSYIIWFVAPDLFKNKYYKELWAFFILLSIGVAASLTVNLLHDVPTPLQVITNILSPLILLLKNIGLV</sequence>
<proteinExistence type="predicted"/>
<keyword evidence="1" id="KW-1133">Transmembrane helix</keyword>
<dbReference type="Proteomes" id="UP000608420">
    <property type="component" value="Unassembled WGS sequence"/>
</dbReference>
<evidence type="ECO:0000256" key="1">
    <source>
        <dbReference type="SAM" id="Phobius"/>
    </source>
</evidence>
<organism evidence="2 3">
    <name type="scientific">Paenibacillus aceti</name>
    <dbReference type="NCBI Taxonomy" id="1820010"/>
    <lineage>
        <taxon>Bacteria</taxon>
        <taxon>Bacillati</taxon>
        <taxon>Bacillota</taxon>
        <taxon>Bacilli</taxon>
        <taxon>Bacillales</taxon>
        <taxon>Paenibacillaceae</taxon>
        <taxon>Paenibacillus</taxon>
    </lineage>
</organism>
<comment type="caution">
    <text evidence="2">The sequence shown here is derived from an EMBL/GenBank/DDBJ whole genome shotgun (WGS) entry which is preliminary data.</text>
</comment>
<feature type="transmembrane region" description="Helical" evidence="1">
    <location>
        <begin position="31"/>
        <end position="52"/>
    </location>
</feature>